<dbReference type="Proteomes" id="UP000054337">
    <property type="component" value="Unassembled WGS sequence"/>
</dbReference>
<dbReference type="EMBL" id="KI968782">
    <property type="protein sequence ID" value="EUN23646.1"/>
    <property type="molecule type" value="Genomic_DNA"/>
</dbReference>
<feature type="non-terminal residue" evidence="2">
    <location>
        <position position="1"/>
    </location>
</feature>
<proteinExistence type="predicted"/>
<protein>
    <submittedName>
        <fullName evidence="2">Uncharacterized protein</fullName>
    </submittedName>
</protein>
<accession>W7E681</accession>
<sequence>EVWGIGRGVLSRRDGRMDAVGKGSLRERSPPGPKKPCAKAPNELQGPNSVEMCAWDDLHEGPESKADVHRWHQWDRQWRLSDSLDPKLRSPTAAGGGGAVSPKYKVTG</sequence>
<dbReference type="RefSeq" id="XP_014553225.1">
    <property type="nucleotide sequence ID" value="XM_014697739.1"/>
</dbReference>
<dbReference type="AlphaFoldDB" id="W7E681"/>
<keyword evidence="3" id="KW-1185">Reference proteome</keyword>
<evidence type="ECO:0000313" key="2">
    <source>
        <dbReference type="EMBL" id="EUN23646.1"/>
    </source>
</evidence>
<organism evidence="2 3">
    <name type="scientific">Bipolaris victoriae (strain FI3)</name>
    <name type="common">Victoria blight of oats agent</name>
    <name type="synonym">Cochliobolus victoriae</name>
    <dbReference type="NCBI Taxonomy" id="930091"/>
    <lineage>
        <taxon>Eukaryota</taxon>
        <taxon>Fungi</taxon>
        <taxon>Dikarya</taxon>
        <taxon>Ascomycota</taxon>
        <taxon>Pezizomycotina</taxon>
        <taxon>Dothideomycetes</taxon>
        <taxon>Pleosporomycetidae</taxon>
        <taxon>Pleosporales</taxon>
        <taxon>Pleosporineae</taxon>
        <taxon>Pleosporaceae</taxon>
        <taxon>Bipolaris</taxon>
    </lineage>
</organism>
<feature type="compositionally biased region" description="Basic and acidic residues" evidence="1">
    <location>
        <begin position="11"/>
        <end position="29"/>
    </location>
</feature>
<reference evidence="2 3" key="1">
    <citation type="journal article" date="2013" name="PLoS Genet.">
        <title>Comparative genome structure, secondary metabolite, and effector coding capacity across Cochliobolus pathogens.</title>
        <authorList>
            <person name="Condon B.J."/>
            <person name="Leng Y."/>
            <person name="Wu D."/>
            <person name="Bushley K.E."/>
            <person name="Ohm R.A."/>
            <person name="Otillar R."/>
            <person name="Martin J."/>
            <person name="Schackwitz W."/>
            <person name="Grimwood J."/>
            <person name="MohdZainudin N."/>
            <person name="Xue C."/>
            <person name="Wang R."/>
            <person name="Manning V.A."/>
            <person name="Dhillon B."/>
            <person name="Tu Z.J."/>
            <person name="Steffenson B.J."/>
            <person name="Salamov A."/>
            <person name="Sun H."/>
            <person name="Lowry S."/>
            <person name="LaButti K."/>
            <person name="Han J."/>
            <person name="Copeland A."/>
            <person name="Lindquist E."/>
            <person name="Barry K."/>
            <person name="Schmutz J."/>
            <person name="Baker S.E."/>
            <person name="Ciuffetti L.M."/>
            <person name="Grigoriev I.V."/>
            <person name="Zhong S."/>
            <person name="Turgeon B.G."/>
        </authorList>
    </citation>
    <scope>NUCLEOTIDE SEQUENCE [LARGE SCALE GENOMIC DNA]</scope>
    <source>
        <strain evidence="2 3">FI3</strain>
    </source>
</reference>
<gene>
    <name evidence="2" type="ORF">COCVIDRAFT_108264</name>
</gene>
<dbReference type="GeneID" id="26249371"/>
<feature type="region of interest" description="Disordered" evidence="1">
    <location>
        <begin position="80"/>
        <end position="108"/>
    </location>
</feature>
<feature type="region of interest" description="Disordered" evidence="1">
    <location>
        <begin position="1"/>
        <end position="48"/>
    </location>
</feature>
<dbReference type="HOGENOM" id="CLU_2203156_0_0_1"/>
<name>W7E681_BIPV3</name>
<evidence type="ECO:0000313" key="3">
    <source>
        <dbReference type="Proteomes" id="UP000054337"/>
    </source>
</evidence>
<evidence type="ECO:0000256" key="1">
    <source>
        <dbReference type="SAM" id="MobiDB-lite"/>
    </source>
</evidence>